<feature type="domain" description="Nuclease SbcCD subunit D C-terminal" evidence="9">
    <location>
        <begin position="284"/>
        <end position="387"/>
    </location>
</feature>
<sequence>MKILHTSDWHLGQEFHDFARDHEHSAFLAWLEDRLEEHAVDALLVTGDIFDSQNPPITAQRQLYDFVAQVARRMPALDVVLIGGNHDSAGRLEAPRTLLESFGVRVVGSLPRGSDGRINPDHLLFPLTDSDGEAAVLCAAVPFLRLPDLPPAPQDEADGLIWGVRRVYEEVLALAAERRTGGQHLVVTGHCYMTATEISDLSERRILGGNQHALPADIFPDDIAYVALGHLHKPQMVGGRSHVRYAGSPLPLSVAERDYKHQVVLVDLGSGCAEITPLHVPRSVPVLRVPASGAAPVDTVLEQLRALDVGDDRGWEWQPYLHVEVTLDRPAPSLRRDIAEALGGKGVRLAKLAVQAASATSPVVGLIQPDLNSLQPEDVFSRRWRRDYEGDPPEDVLGCFRELLEGLETGDAAP</sequence>
<evidence type="ECO:0000256" key="2">
    <source>
        <dbReference type="ARBA" id="ARBA00011322"/>
    </source>
</evidence>
<dbReference type="Pfam" id="PF12320">
    <property type="entry name" value="SbcD_C"/>
    <property type="match status" value="1"/>
</dbReference>
<evidence type="ECO:0000256" key="3">
    <source>
        <dbReference type="ARBA" id="ARBA00013365"/>
    </source>
</evidence>
<dbReference type="InterPro" id="IPR029052">
    <property type="entry name" value="Metallo-depent_PP-like"/>
</dbReference>
<evidence type="ECO:0000259" key="8">
    <source>
        <dbReference type="Pfam" id="PF00149"/>
    </source>
</evidence>
<keyword evidence="5 7" id="KW-0378">Hydrolase</keyword>
<evidence type="ECO:0000256" key="1">
    <source>
        <dbReference type="ARBA" id="ARBA00010555"/>
    </source>
</evidence>
<keyword evidence="7" id="KW-0255">Endonuclease</keyword>
<keyword evidence="11" id="KW-1185">Reference proteome</keyword>
<dbReference type="Gene3D" id="3.60.21.10">
    <property type="match status" value="1"/>
</dbReference>
<reference evidence="10 11" key="1">
    <citation type="submission" date="2021-04" db="EMBL/GenBank/DDBJ databases">
        <title>Magnetospirillum sulfuroxidans sp. nov., a facultative chemolithoautotrophic sulfur-oxidizing alphaproteobacterium isolated from freshwater sediment and proposals for Paramagetospirillum gen. nov., and Magnetospirillaceae fam. nov.</title>
        <authorList>
            <person name="Koziaeva V."/>
            <person name="Geelhoed J.S."/>
            <person name="Sorokin D.Y."/>
            <person name="Grouzdev D.S."/>
        </authorList>
    </citation>
    <scope>NUCLEOTIDE SEQUENCE [LARGE SCALE GENOMIC DNA]</scope>
    <source>
        <strain evidence="10 11">J10</strain>
    </source>
</reference>
<dbReference type="RefSeq" id="WP_211546701.1">
    <property type="nucleotide sequence ID" value="NZ_JAGTUF010000003.1"/>
</dbReference>
<evidence type="ECO:0000256" key="7">
    <source>
        <dbReference type="RuleBase" id="RU363069"/>
    </source>
</evidence>
<dbReference type="InterPro" id="IPR004843">
    <property type="entry name" value="Calcineurin-like_PHP"/>
</dbReference>
<evidence type="ECO:0000313" key="11">
    <source>
        <dbReference type="Proteomes" id="UP000680714"/>
    </source>
</evidence>
<dbReference type="InterPro" id="IPR004593">
    <property type="entry name" value="SbcD"/>
</dbReference>
<evidence type="ECO:0000256" key="4">
    <source>
        <dbReference type="ARBA" id="ARBA00022722"/>
    </source>
</evidence>
<dbReference type="PANTHER" id="PTHR30337:SF0">
    <property type="entry name" value="NUCLEASE SBCCD SUBUNIT D"/>
    <property type="match status" value="1"/>
</dbReference>
<keyword evidence="7" id="KW-0233">DNA recombination</keyword>
<dbReference type="InterPro" id="IPR041796">
    <property type="entry name" value="Mre11_N"/>
</dbReference>
<accession>A0ABS5IBQ8</accession>
<dbReference type="InterPro" id="IPR026843">
    <property type="entry name" value="SbcD_C"/>
</dbReference>
<evidence type="ECO:0000256" key="6">
    <source>
        <dbReference type="ARBA" id="ARBA00022839"/>
    </source>
</evidence>
<keyword evidence="7" id="KW-0235">DNA replication</keyword>
<dbReference type="GO" id="GO:0004527">
    <property type="term" value="F:exonuclease activity"/>
    <property type="evidence" value="ECO:0007669"/>
    <property type="project" value="UniProtKB-KW"/>
</dbReference>
<dbReference type="PANTHER" id="PTHR30337">
    <property type="entry name" value="COMPONENT OF ATP-DEPENDENT DSDNA EXONUCLEASE"/>
    <property type="match status" value="1"/>
</dbReference>
<evidence type="ECO:0000259" key="9">
    <source>
        <dbReference type="Pfam" id="PF12320"/>
    </source>
</evidence>
<dbReference type="EMBL" id="JAGTUF010000003">
    <property type="protein sequence ID" value="MBR9971183.1"/>
    <property type="molecule type" value="Genomic_DNA"/>
</dbReference>
<dbReference type="Proteomes" id="UP000680714">
    <property type="component" value="Unassembled WGS sequence"/>
</dbReference>
<comment type="subunit">
    <text evidence="2 7">Heterodimer of SbcC and SbcD.</text>
</comment>
<dbReference type="Pfam" id="PF00149">
    <property type="entry name" value="Metallophos"/>
    <property type="match status" value="1"/>
</dbReference>
<keyword evidence="4 7" id="KW-0540">Nuclease</keyword>
<dbReference type="CDD" id="cd00840">
    <property type="entry name" value="MPP_Mre11_N"/>
    <property type="match status" value="1"/>
</dbReference>
<keyword evidence="6 7" id="KW-0269">Exonuclease</keyword>
<gene>
    <name evidence="7" type="primary">sbcD</name>
    <name evidence="10" type="ORF">KEC16_05595</name>
</gene>
<name>A0ABS5IBQ8_9PROT</name>
<organism evidence="10 11">
    <name type="scientific">Magnetospirillum sulfuroxidans</name>
    <dbReference type="NCBI Taxonomy" id="611300"/>
    <lineage>
        <taxon>Bacteria</taxon>
        <taxon>Pseudomonadati</taxon>
        <taxon>Pseudomonadota</taxon>
        <taxon>Alphaproteobacteria</taxon>
        <taxon>Rhodospirillales</taxon>
        <taxon>Rhodospirillaceae</taxon>
        <taxon>Magnetospirillum</taxon>
    </lineage>
</organism>
<evidence type="ECO:0000313" key="10">
    <source>
        <dbReference type="EMBL" id="MBR9971183.1"/>
    </source>
</evidence>
<dbReference type="SUPFAM" id="SSF56300">
    <property type="entry name" value="Metallo-dependent phosphatases"/>
    <property type="match status" value="1"/>
</dbReference>
<dbReference type="NCBIfam" id="TIGR00619">
    <property type="entry name" value="sbcd"/>
    <property type="match status" value="1"/>
</dbReference>
<feature type="domain" description="Calcineurin-like phosphoesterase" evidence="8">
    <location>
        <begin position="1"/>
        <end position="234"/>
    </location>
</feature>
<comment type="caution">
    <text evidence="10">The sequence shown here is derived from an EMBL/GenBank/DDBJ whole genome shotgun (WGS) entry which is preliminary data.</text>
</comment>
<comment type="similarity">
    <text evidence="1 7">Belongs to the SbcD family.</text>
</comment>
<proteinExistence type="inferred from homology"/>
<protein>
    <recommendedName>
        <fullName evidence="3 7">Nuclease SbcCD subunit D</fullName>
    </recommendedName>
</protein>
<evidence type="ECO:0000256" key="5">
    <source>
        <dbReference type="ARBA" id="ARBA00022801"/>
    </source>
</evidence>
<dbReference type="InterPro" id="IPR050535">
    <property type="entry name" value="DNA_Repair-Maintenance_Comp"/>
</dbReference>
<comment type="function">
    <text evidence="7">SbcCD cleaves DNA hairpin structures. These structures can inhibit DNA replication and are intermediates in certain DNA recombination reactions. The complex acts as a 3'-&gt;5' double strand exonuclease that can open hairpins. It also has a 5' single-strand endonuclease activity.</text>
</comment>